<keyword evidence="1" id="KW-0732">Signal</keyword>
<dbReference type="EMBL" id="CANHGI010000006">
    <property type="protein sequence ID" value="CAI5454158.1"/>
    <property type="molecule type" value="Genomic_DNA"/>
</dbReference>
<dbReference type="AlphaFoldDB" id="A0A9P1IXM6"/>
<protein>
    <submittedName>
        <fullName evidence="2">Uncharacterized protein</fullName>
    </submittedName>
</protein>
<evidence type="ECO:0000313" key="3">
    <source>
        <dbReference type="Proteomes" id="UP001152747"/>
    </source>
</evidence>
<keyword evidence="3" id="KW-1185">Reference proteome</keyword>
<feature type="chain" id="PRO_5040208213" evidence="1">
    <location>
        <begin position="24"/>
        <end position="102"/>
    </location>
</feature>
<reference evidence="2" key="1">
    <citation type="submission" date="2022-11" db="EMBL/GenBank/DDBJ databases">
        <authorList>
            <person name="Kikuchi T."/>
        </authorList>
    </citation>
    <scope>NUCLEOTIDE SEQUENCE</scope>
    <source>
        <strain evidence="2">PS1010</strain>
    </source>
</reference>
<organism evidence="2 3">
    <name type="scientific">Caenorhabditis angaria</name>
    <dbReference type="NCBI Taxonomy" id="860376"/>
    <lineage>
        <taxon>Eukaryota</taxon>
        <taxon>Metazoa</taxon>
        <taxon>Ecdysozoa</taxon>
        <taxon>Nematoda</taxon>
        <taxon>Chromadorea</taxon>
        <taxon>Rhabditida</taxon>
        <taxon>Rhabditina</taxon>
        <taxon>Rhabditomorpha</taxon>
        <taxon>Rhabditoidea</taxon>
        <taxon>Rhabditidae</taxon>
        <taxon>Peloderinae</taxon>
        <taxon>Caenorhabditis</taxon>
    </lineage>
</organism>
<dbReference type="Proteomes" id="UP001152747">
    <property type="component" value="Unassembled WGS sequence"/>
</dbReference>
<feature type="signal peptide" evidence="1">
    <location>
        <begin position="1"/>
        <end position="23"/>
    </location>
</feature>
<gene>
    <name evidence="2" type="ORF">CAMP_LOCUS16795</name>
</gene>
<evidence type="ECO:0000256" key="1">
    <source>
        <dbReference type="SAM" id="SignalP"/>
    </source>
</evidence>
<comment type="caution">
    <text evidence="2">The sequence shown here is derived from an EMBL/GenBank/DDBJ whole genome shotgun (WGS) entry which is preliminary data.</text>
</comment>
<sequence>MIKRIPYLSMFILLLILFDAAFARQKFMVRKGGRLDRLHKKTTHDWAHAAHKYRSGKRHKRRRHYRDGTFRVDNILAQMDSFVRPRFGRSVKWSEVSLSPTR</sequence>
<proteinExistence type="predicted"/>
<name>A0A9P1IXM6_9PELO</name>
<evidence type="ECO:0000313" key="2">
    <source>
        <dbReference type="EMBL" id="CAI5454158.1"/>
    </source>
</evidence>
<dbReference type="OrthoDB" id="5867862at2759"/>
<accession>A0A9P1IXM6</accession>